<dbReference type="CDD" id="cd08276">
    <property type="entry name" value="MDR7"/>
    <property type="match status" value="1"/>
</dbReference>
<dbReference type="Gene3D" id="3.40.50.720">
    <property type="entry name" value="NAD(P)-binding Rossmann-like Domain"/>
    <property type="match status" value="1"/>
</dbReference>
<sequence>MKSWRISSFGIDNLEVFDSPIPKAGPGQVVVRVKAVSLNYRDLRMVTGLYDPRLAMPRIPCSDGSGEIVEVGEAVSDVKPGDRVAGIFMQRWLDGPPSAAKQLAALGGDVDGMLAEFVLLDASGVVGIPPQLSYEEAATLPCAGVTAWNAVVTKGSIKPGDTVVIQGTGGVSIFALQFAKLLGARVLGTSSSDEKLVRAKMLGLDAGVNYKTQADWADWIRRQTNGEGADLVVEVGGSGTFAQSLKALRIGGMVAQIGVLSQSSEPLQIAPILHKQVQVHGIYVGSKAHFLAMNRAIEQNGLKPVVDSVFEFEDARSAFHAIEHASHVGKIVIKVGS</sequence>
<dbReference type="AlphaFoldDB" id="A0A2Z5FVQ7"/>
<dbReference type="Pfam" id="PF00107">
    <property type="entry name" value="ADH_zinc_N"/>
    <property type="match status" value="1"/>
</dbReference>
<evidence type="ECO:0000313" key="2">
    <source>
        <dbReference type="EMBL" id="AXC10496.1"/>
    </source>
</evidence>
<reference evidence="2 3" key="1">
    <citation type="journal article" date="2018" name="Front. Microbiol.">
        <title>Hydrolytic Capabilities as a Key to Environmental Success: Chitinolytic and Cellulolytic Acidobacteria From Acidic Sub-arctic Soils and Boreal Peatlands.</title>
        <authorList>
            <person name="Belova S.E."/>
            <person name="Ravin N.V."/>
            <person name="Pankratov T.A."/>
            <person name="Rakitin A.L."/>
            <person name="Ivanova A.A."/>
            <person name="Beletsky A.V."/>
            <person name="Mardanov A.V."/>
            <person name="Sinninghe Damste J.S."/>
            <person name="Dedysh S.N."/>
        </authorList>
    </citation>
    <scope>NUCLEOTIDE SEQUENCE [LARGE SCALE GENOMIC DNA]</scope>
    <source>
        <strain evidence="2 3">SBC82</strain>
    </source>
</reference>
<dbReference type="InterPro" id="IPR036291">
    <property type="entry name" value="NAD(P)-bd_dom_sf"/>
</dbReference>
<dbReference type="InterPro" id="IPR013154">
    <property type="entry name" value="ADH-like_N"/>
</dbReference>
<protein>
    <submittedName>
        <fullName evidence="2">Alcohol dehydrogenase</fullName>
    </submittedName>
</protein>
<name>A0A2Z5FVQ7_9BACT</name>
<keyword evidence="3" id="KW-1185">Reference proteome</keyword>
<dbReference type="InterPro" id="IPR052711">
    <property type="entry name" value="Zinc_ADH-like"/>
</dbReference>
<dbReference type="EMBL" id="CP030840">
    <property type="protein sequence ID" value="AXC10496.1"/>
    <property type="molecule type" value="Genomic_DNA"/>
</dbReference>
<dbReference type="PANTHER" id="PTHR45033">
    <property type="match status" value="1"/>
</dbReference>
<proteinExistence type="predicted"/>
<dbReference type="Gene3D" id="3.90.180.10">
    <property type="entry name" value="Medium-chain alcohol dehydrogenases, catalytic domain"/>
    <property type="match status" value="1"/>
</dbReference>
<dbReference type="OrthoDB" id="9787435at2"/>
<feature type="domain" description="Enoyl reductase (ER)" evidence="1">
    <location>
        <begin position="10"/>
        <end position="333"/>
    </location>
</feature>
<dbReference type="InterPro" id="IPR013149">
    <property type="entry name" value="ADH-like_C"/>
</dbReference>
<dbReference type="Pfam" id="PF08240">
    <property type="entry name" value="ADH_N"/>
    <property type="match status" value="1"/>
</dbReference>
<gene>
    <name evidence="2" type="ORF">ACPOL_1148</name>
</gene>
<dbReference type="Proteomes" id="UP000253606">
    <property type="component" value="Chromosome"/>
</dbReference>
<dbReference type="InterPro" id="IPR011032">
    <property type="entry name" value="GroES-like_sf"/>
</dbReference>
<evidence type="ECO:0000313" key="3">
    <source>
        <dbReference type="Proteomes" id="UP000253606"/>
    </source>
</evidence>
<organism evidence="2 3">
    <name type="scientific">Acidisarcina polymorpha</name>
    <dbReference type="NCBI Taxonomy" id="2211140"/>
    <lineage>
        <taxon>Bacteria</taxon>
        <taxon>Pseudomonadati</taxon>
        <taxon>Acidobacteriota</taxon>
        <taxon>Terriglobia</taxon>
        <taxon>Terriglobales</taxon>
        <taxon>Acidobacteriaceae</taxon>
        <taxon>Acidisarcina</taxon>
    </lineage>
</organism>
<dbReference type="GO" id="GO:0016491">
    <property type="term" value="F:oxidoreductase activity"/>
    <property type="evidence" value="ECO:0007669"/>
    <property type="project" value="InterPro"/>
</dbReference>
<evidence type="ECO:0000259" key="1">
    <source>
        <dbReference type="SMART" id="SM00829"/>
    </source>
</evidence>
<dbReference type="KEGG" id="abas:ACPOL_1148"/>
<accession>A0A2Z5FVQ7</accession>
<dbReference type="SUPFAM" id="SSF51735">
    <property type="entry name" value="NAD(P)-binding Rossmann-fold domains"/>
    <property type="match status" value="1"/>
</dbReference>
<dbReference type="PANTHER" id="PTHR45033:SF2">
    <property type="entry name" value="ZINC-TYPE ALCOHOL DEHYDROGENASE-LIKE PROTEIN C1773.06C"/>
    <property type="match status" value="1"/>
</dbReference>
<dbReference type="SUPFAM" id="SSF50129">
    <property type="entry name" value="GroES-like"/>
    <property type="match status" value="1"/>
</dbReference>
<dbReference type="RefSeq" id="WP_114206118.1">
    <property type="nucleotide sequence ID" value="NZ_CP030840.1"/>
</dbReference>
<dbReference type="SMART" id="SM00829">
    <property type="entry name" value="PKS_ER"/>
    <property type="match status" value="1"/>
</dbReference>
<dbReference type="InterPro" id="IPR020843">
    <property type="entry name" value="ER"/>
</dbReference>